<feature type="region of interest" description="Disordered" evidence="11">
    <location>
        <begin position="1512"/>
        <end position="1537"/>
    </location>
</feature>
<proteinExistence type="inferred from homology"/>
<dbReference type="SMART" id="SM01361">
    <property type="entry name" value="A2M_recep"/>
    <property type="match status" value="1"/>
</dbReference>
<feature type="domain" description="Alpha-2-macroglobulin" evidence="14">
    <location>
        <begin position="802"/>
        <end position="893"/>
    </location>
</feature>
<feature type="signal peptide" evidence="12">
    <location>
        <begin position="1"/>
        <end position="25"/>
    </location>
</feature>
<comment type="subunit">
    <text evidence="9">Heterodimer of a TEP1-N chain and an TEP1-C chain non-covalently linked. Forms a complex composed of TEP1-N and TEP1-C heterodimer, LRIM1 and APL1C; the interaction stabilizes TEP1-N and TEP1-C heterodimer, prevents its binding to tissues while circulating in the hemolymph and protects the thioester bond from hydrolysis. Mature TEP1 and to a lesser extent full-length TEP1 interact with SPCLIP1; the interaction is induced by microbial infection.</text>
</comment>
<comment type="function">
    <text evidence="8">Binds covalently through a thioester bond to the pathogen surface resulting in pathogen clearance.</text>
</comment>
<dbReference type="InterPro" id="IPR002890">
    <property type="entry name" value="MG2"/>
</dbReference>
<dbReference type="Pfam" id="PF00207">
    <property type="entry name" value="A2M"/>
    <property type="match status" value="1"/>
</dbReference>
<evidence type="ECO:0000256" key="1">
    <source>
        <dbReference type="ARBA" id="ARBA00010952"/>
    </source>
</evidence>
<dbReference type="InterPro" id="IPR036595">
    <property type="entry name" value="A-macroglobulin_rcpt-bd_sf"/>
</dbReference>
<dbReference type="Gene3D" id="2.60.40.1930">
    <property type="match status" value="2"/>
</dbReference>
<dbReference type="InterPro" id="IPR014756">
    <property type="entry name" value="Ig_E-set"/>
</dbReference>
<organism evidence="16 17">
    <name type="scientific">Blomia tropicalis</name>
    <name type="common">Mite</name>
    <dbReference type="NCBI Taxonomy" id="40697"/>
    <lineage>
        <taxon>Eukaryota</taxon>
        <taxon>Metazoa</taxon>
        <taxon>Ecdysozoa</taxon>
        <taxon>Arthropoda</taxon>
        <taxon>Chelicerata</taxon>
        <taxon>Arachnida</taxon>
        <taxon>Acari</taxon>
        <taxon>Acariformes</taxon>
        <taxon>Sarcoptiformes</taxon>
        <taxon>Astigmata</taxon>
        <taxon>Glycyphagoidea</taxon>
        <taxon>Echimyopodidae</taxon>
        <taxon>Blomia</taxon>
    </lineage>
</organism>
<dbReference type="Pfam" id="PF07678">
    <property type="entry name" value="TED_complement"/>
    <property type="match status" value="1"/>
</dbReference>
<dbReference type="Pfam" id="PF01835">
    <property type="entry name" value="MG2"/>
    <property type="match status" value="1"/>
</dbReference>
<dbReference type="PANTHER" id="PTHR11412">
    <property type="entry name" value="MACROGLOBULIN / COMPLEMENT"/>
    <property type="match status" value="1"/>
</dbReference>
<keyword evidence="5" id="KW-0882">Thioester bond</keyword>
<dbReference type="Gene3D" id="1.50.10.20">
    <property type="match status" value="1"/>
</dbReference>
<keyword evidence="6" id="KW-1015">Disulfide bond</keyword>
<dbReference type="InterPro" id="IPR008930">
    <property type="entry name" value="Terpenoid_cyclase/PrenylTrfase"/>
</dbReference>
<dbReference type="OMA" id="WHSTNIS"/>
<sequence>MKTTFIWTLWFCATILLISFDTIQTSPTYTIVAPSKIRPNSDYHVSIQLSNATKSSDFEVELSGPSNDGTFNRVSKSVQVNPVESRILNLEIGEWSKGNYKLIVKGHSDELDFSNETVIGYEPKSYSIFVQTDKAIYKPGQIVKFRAIIVNPNLIPTVPGSLDIYIKDSKDNLIKQWKRVFPIRGVVSEELQLSEQPPLGDWSIMVDVQGQKFTKKFSVAEYVLPTFSIDVILPPYATYNRSDVIATVKATYTYGKPVKGEVTLTVQPRIRHSSITFRPLEQFQTKMKIKDEGSVDIPVNIVRDLNLKTDFFEREIEFFALVEEGLTGRKYNKSAVMKIYHKEVKVELIKTSKHLNQVAYQDDKPVDDNGPPLSLKYGYSYNDVNWTNTLYAVPRKGMIRIDLYPPKSDPDNKVFIIGWRAEYRGQTYFLESVDCAQSPSDSFVQVIQQDDSSLFAPKPVKVGDEMKFQVNSTEPLINLVYKVMAKGDLVLARSIRSDSPSNTMELTIPITHRMAPKARLIVYYVRPSNQEIVADALSFQVDGVFKTPVHITSNTNQTKPGSMVDISVETKPSAYVGLLGVDQSVLLLRQGNDITQDDILQEMESYDIGKKNSPEFDGFYRPIFWSGSSTAGEIFDDSGVVVLTNGILFRESHSIYRLYNSIHIDDDDKIEDISLNSAESLAFVQTMSSDSTFSREGSPGTASSVERRPERSETIRIRKKFPETWIWANLTSGLCSICKRVFYAADGGGVIVFKKARPQARVLDSIRLDDTILEEGLQPPTNFKVSTQPESRIVLRQKFPETWIWTNMTTGFDGIAKYSDRIPDTITSWYISAFAVDSISGLSVAENGLKINVFRPFFVKLSLPYSIIRGESVSIQVLVFNYQSKPVSAEVTMENEKQEFEFSYAANEIEFAGETEIKSKSKTVTIPPFDGVSVSFVITPKRLGPIDIKVSAKADNAGDAVIRKLLVKPEGQIQYFNEAMFVKLDASSASVMKRNVSINIPNNAVPGSVRVTVNGISDILGPTVNNIDDLLRMPYGCGEQNMIVNRLNEGIKSKAIKHIETGYQRELTYRRDDGSFSAFGNSDRAGSTWLTAFVVKSFIQARPYIDVDPLVINKAIEWLLTRQKKDGSFAEYGEVHNKALQGGAALKIGSQSDPEVDTAGSLTAYVLIAILQLSRSDPIRVKNEFAIKKLKILSILVYRKPIIHMRLQSSHMHSILLIRNIKILVTRNYRRWQLKIPMDCLPNALEVEATAYALLTLSSRSDTKIGIPALRWLISKQNSNGGFASTQDTIIALQALGSIAQQISTSSLKMEVSIKNGPSKEDSSQSMQFIPENALVLQRIELEPESRWVELDAKGFGTAILQISYQYNVAVSAEKPAFFLNPQKDKTSTENYLQLSVCTYYKDGNSTNMAVMEVELPSGYNADVDALPAATRAKEVKRVDTTNNDGTVFVYFDRITRDELCITVPAHRTHRVANNKPVPVTIYDYYDRSKLSRIFYEPTLVTVNDIVDPTFSASSSTPSSSSLISSSLISSSDSIKT</sequence>
<dbReference type="InterPro" id="IPR011626">
    <property type="entry name" value="Alpha-macroglobulin_TED"/>
</dbReference>
<evidence type="ECO:0000313" key="16">
    <source>
        <dbReference type="EMBL" id="KAJ6220697.1"/>
    </source>
</evidence>
<dbReference type="GO" id="GO:0004867">
    <property type="term" value="F:serine-type endopeptidase inhibitor activity"/>
    <property type="evidence" value="ECO:0007669"/>
    <property type="project" value="UniProtKB-KW"/>
</dbReference>
<evidence type="ECO:0000256" key="5">
    <source>
        <dbReference type="ARBA" id="ARBA00022966"/>
    </source>
</evidence>
<dbReference type="Pfam" id="PF07677">
    <property type="entry name" value="A2M_recep"/>
    <property type="match status" value="1"/>
</dbReference>
<dbReference type="InterPro" id="IPR019742">
    <property type="entry name" value="MacrogloblnA2_CS"/>
</dbReference>
<evidence type="ECO:0000256" key="6">
    <source>
        <dbReference type="ARBA" id="ARBA00023157"/>
    </source>
</evidence>
<dbReference type="InterPro" id="IPR050473">
    <property type="entry name" value="A2M/Complement_sys"/>
</dbReference>
<dbReference type="SUPFAM" id="SSF81296">
    <property type="entry name" value="E set domains"/>
    <property type="match status" value="1"/>
</dbReference>
<comment type="similarity">
    <text evidence="1">Belongs to the protease inhibitor I39 (alpha-2-macroglobulin) family.</text>
</comment>
<dbReference type="Gene3D" id="2.60.40.690">
    <property type="entry name" value="Alpha-macroglobulin, receptor-binding domain"/>
    <property type="match status" value="1"/>
</dbReference>
<dbReference type="Gene3D" id="6.20.50.160">
    <property type="match status" value="1"/>
</dbReference>
<feature type="chain" id="PRO_5040392817" description="TEP1-F" evidence="12">
    <location>
        <begin position="26"/>
        <end position="1537"/>
    </location>
</feature>
<name>A0A9Q0MAM0_BLOTA</name>
<evidence type="ECO:0000256" key="8">
    <source>
        <dbReference type="ARBA" id="ARBA00057615"/>
    </source>
</evidence>
<evidence type="ECO:0000256" key="2">
    <source>
        <dbReference type="ARBA" id="ARBA00022690"/>
    </source>
</evidence>
<evidence type="ECO:0000256" key="12">
    <source>
        <dbReference type="SAM" id="SignalP"/>
    </source>
</evidence>
<dbReference type="Gene3D" id="2.60.120.1540">
    <property type="match status" value="1"/>
</dbReference>
<protein>
    <recommendedName>
        <fullName evidence="10">TEP1-F</fullName>
    </recommendedName>
</protein>
<keyword evidence="2" id="KW-0646">Protease inhibitor</keyword>
<dbReference type="GO" id="GO:0005615">
    <property type="term" value="C:extracellular space"/>
    <property type="evidence" value="ECO:0007669"/>
    <property type="project" value="InterPro"/>
</dbReference>
<dbReference type="Gene3D" id="2.60.40.10">
    <property type="entry name" value="Immunoglobulins"/>
    <property type="match status" value="1"/>
</dbReference>
<dbReference type="Pfam" id="PF07703">
    <property type="entry name" value="A2M_BRD"/>
    <property type="match status" value="1"/>
</dbReference>
<feature type="compositionally biased region" description="Polar residues" evidence="11">
    <location>
        <begin position="690"/>
        <end position="704"/>
    </location>
</feature>
<dbReference type="Gene3D" id="2.60.40.1940">
    <property type="match status" value="1"/>
</dbReference>
<evidence type="ECO:0000256" key="7">
    <source>
        <dbReference type="ARBA" id="ARBA00023180"/>
    </source>
</evidence>
<dbReference type="InterPro" id="IPR001599">
    <property type="entry name" value="Macroglobln_a2"/>
</dbReference>
<dbReference type="FunFam" id="2.60.40.1930:FF:000001">
    <property type="entry name" value="CD109 isoform 3"/>
    <property type="match status" value="1"/>
</dbReference>
<dbReference type="InterPro" id="IPR009048">
    <property type="entry name" value="A-macroglobulin_rcpt-bd"/>
</dbReference>
<evidence type="ECO:0000259" key="13">
    <source>
        <dbReference type="SMART" id="SM01359"/>
    </source>
</evidence>
<accession>A0A9Q0MAM0</accession>
<dbReference type="Gene3D" id="2.60.40.2950">
    <property type="match status" value="1"/>
</dbReference>
<gene>
    <name evidence="16" type="ORF">RDWZM_006509</name>
</gene>
<dbReference type="InterPro" id="IPR013783">
    <property type="entry name" value="Ig-like_fold"/>
</dbReference>
<dbReference type="EMBL" id="JAPWDV010000002">
    <property type="protein sequence ID" value="KAJ6220697.1"/>
    <property type="molecule type" value="Genomic_DNA"/>
</dbReference>
<evidence type="ECO:0000256" key="11">
    <source>
        <dbReference type="SAM" id="MobiDB-lite"/>
    </source>
</evidence>
<dbReference type="Proteomes" id="UP001142055">
    <property type="component" value="Chromosome 2"/>
</dbReference>
<dbReference type="Gene3D" id="2.20.130.20">
    <property type="match status" value="1"/>
</dbReference>
<dbReference type="SUPFAM" id="SSF48239">
    <property type="entry name" value="Terpenoid cyclases/Protein prenyltransferases"/>
    <property type="match status" value="1"/>
</dbReference>
<evidence type="ECO:0000313" key="17">
    <source>
        <dbReference type="Proteomes" id="UP001142055"/>
    </source>
</evidence>
<dbReference type="SUPFAM" id="SSF49410">
    <property type="entry name" value="Alpha-macroglobulin receptor domain"/>
    <property type="match status" value="1"/>
</dbReference>
<feature type="region of interest" description="Disordered" evidence="11">
    <location>
        <begin position="690"/>
        <end position="709"/>
    </location>
</feature>
<dbReference type="PROSITE" id="PS00477">
    <property type="entry name" value="ALPHA_2_MACROGLOBULIN"/>
    <property type="match status" value="1"/>
</dbReference>
<dbReference type="SMART" id="SM01359">
    <property type="entry name" value="A2M_N_2"/>
    <property type="match status" value="1"/>
</dbReference>
<reference evidence="16" key="1">
    <citation type="submission" date="2022-12" db="EMBL/GenBank/DDBJ databases">
        <title>Genome assemblies of Blomia tropicalis.</title>
        <authorList>
            <person name="Cui Y."/>
        </authorList>
    </citation>
    <scope>NUCLEOTIDE SEQUENCE</scope>
    <source>
        <tissue evidence="16">Adult mites</tissue>
    </source>
</reference>
<keyword evidence="7" id="KW-0325">Glycoprotein</keyword>
<evidence type="ECO:0000259" key="15">
    <source>
        <dbReference type="SMART" id="SM01361"/>
    </source>
</evidence>
<evidence type="ECO:0000259" key="14">
    <source>
        <dbReference type="SMART" id="SM01360"/>
    </source>
</evidence>
<keyword evidence="4" id="KW-0722">Serine protease inhibitor</keyword>
<evidence type="ECO:0000256" key="3">
    <source>
        <dbReference type="ARBA" id="ARBA00022729"/>
    </source>
</evidence>
<comment type="caution">
    <text evidence="16">The sequence shown here is derived from an EMBL/GenBank/DDBJ whole genome shotgun (WGS) entry which is preliminary data.</text>
</comment>
<dbReference type="InterPro" id="IPR041555">
    <property type="entry name" value="MG3"/>
</dbReference>
<keyword evidence="17" id="KW-1185">Reference proteome</keyword>
<keyword evidence="3 12" id="KW-0732">Signal</keyword>
<evidence type="ECO:0000256" key="4">
    <source>
        <dbReference type="ARBA" id="ARBA00022900"/>
    </source>
</evidence>
<dbReference type="InterPro" id="IPR011625">
    <property type="entry name" value="A2M_N_BRD"/>
</dbReference>
<feature type="domain" description="Alpha-macroglobulin receptor-binding" evidence="15">
    <location>
        <begin position="1407"/>
        <end position="1496"/>
    </location>
</feature>
<dbReference type="PANTHER" id="PTHR11412:SF136">
    <property type="entry name" value="CD109 ANTIGEN"/>
    <property type="match status" value="1"/>
</dbReference>
<dbReference type="Pfam" id="PF17791">
    <property type="entry name" value="MG3"/>
    <property type="match status" value="1"/>
</dbReference>
<feature type="domain" description="Alpha-2-macroglobulin bait region" evidence="13">
    <location>
        <begin position="444"/>
        <end position="588"/>
    </location>
</feature>
<evidence type="ECO:0000256" key="10">
    <source>
        <dbReference type="ARBA" id="ARBA00078071"/>
    </source>
</evidence>
<dbReference type="SMART" id="SM01360">
    <property type="entry name" value="A2M"/>
    <property type="match status" value="1"/>
</dbReference>
<evidence type="ECO:0000256" key="9">
    <source>
        <dbReference type="ARBA" id="ARBA00063781"/>
    </source>
</evidence>